<reference evidence="1 2" key="1">
    <citation type="submission" date="2019-04" db="EMBL/GenBank/DDBJ databases">
        <title>Draft genome sequences of Streptomyces avermitilis ATCC 31267.</title>
        <authorList>
            <person name="Komaki H."/>
            <person name="Tamura T."/>
            <person name="Hosoyama A."/>
        </authorList>
    </citation>
    <scope>NUCLEOTIDE SEQUENCE [LARGE SCALE GENOMIC DNA]</scope>
    <source>
        <strain evidence="1 2">ATCC 31267</strain>
    </source>
</reference>
<comment type="caution">
    <text evidence="1">The sequence shown here is derived from an EMBL/GenBank/DDBJ whole genome shotgun (WGS) entry which is preliminary data.</text>
</comment>
<dbReference type="Proteomes" id="UP000299211">
    <property type="component" value="Unassembled WGS sequence"/>
</dbReference>
<accession>A0A4D4MHF6</accession>
<organism evidence="1 2">
    <name type="scientific">Streptomyces avermitilis</name>
    <dbReference type="NCBI Taxonomy" id="33903"/>
    <lineage>
        <taxon>Bacteria</taxon>
        <taxon>Bacillati</taxon>
        <taxon>Actinomycetota</taxon>
        <taxon>Actinomycetes</taxon>
        <taxon>Kitasatosporales</taxon>
        <taxon>Streptomycetaceae</taxon>
        <taxon>Streptomyces</taxon>
    </lineage>
</organism>
<gene>
    <name evidence="1" type="ORF">SAV31267_007310</name>
</gene>
<evidence type="ECO:0000313" key="1">
    <source>
        <dbReference type="EMBL" id="GDY71246.1"/>
    </source>
</evidence>
<evidence type="ECO:0000313" key="2">
    <source>
        <dbReference type="Proteomes" id="UP000299211"/>
    </source>
</evidence>
<proteinExistence type="predicted"/>
<name>A0A4D4MHF6_STRAX</name>
<dbReference type="EMBL" id="BJHY01000001">
    <property type="protein sequence ID" value="GDY71246.1"/>
    <property type="molecule type" value="Genomic_DNA"/>
</dbReference>
<protein>
    <submittedName>
        <fullName evidence="1">Uncharacterized protein</fullName>
    </submittedName>
</protein>
<dbReference type="AlphaFoldDB" id="A0A4D4MHF6"/>
<sequence length="55" mass="5858">MPGLGREGLLVLPLPGTVRPYGDIEFEIEYVDVVRVPPAVLQIDVPAAETTAAVL</sequence>